<dbReference type="InterPro" id="IPR005805">
    <property type="entry name" value="Rieske_Fe-S_prot_C"/>
</dbReference>
<evidence type="ECO:0000313" key="9">
    <source>
        <dbReference type="EMBL" id="ALA57170.1"/>
    </source>
</evidence>
<evidence type="ECO:0000256" key="4">
    <source>
        <dbReference type="ARBA" id="ARBA00023014"/>
    </source>
</evidence>
<keyword evidence="7" id="KW-0812">Transmembrane</keyword>
<dbReference type="PRINTS" id="PR00162">
    <property type="entry name" value="RIESKE"/>
</dbReference>
<keyword evidence="2" id="KW-0479">Metal-binding</keyword>
<evidence type="ECO:0000256" key="3">
    <source>
        <dbReference type="ARBA" id="ARBA00023004"/>
    </source>
</evidence>
<dbReference type="SUPFAM" id="SSF50346">
    <property type="entry name" value="PRC-barrel domain"/>
    <property type="match status" value="1"/>
</dbReference>
<dbReference type="InterPro" id="IPR014349">
    <property type="entry name" value="Rieske_Fe-S_prot"/>
</dbReference>
<evidence type="ECO:0000256" key="1">
    <source>
        <dbReference type="ARBA" id="ARBA00022714"/>
    </source>
</evidence>
<comment type="cofactor">
    <cofactor evidence="6">
        <name>[2Fe-2S] cluster</name>
        <dbReference type="ChEBI" id="CHEBI:190135"/>
    </cofactor>
</comment>
<accession>A0A0K2G8A8</accession>
<dbReference type="GO" id="GO:0046872">
    <property type="term" value="F:metal ion binding"/>
    <property type="evidence" value="ECO:0007669"/>
    <property type="project" value="UniProtKB-KW"/>
</dbReference>
<evidence type="ECO:0000256" key="6">
    <source>
        <dbReference type="ARBA" id="ARBA00034078"/>
    </source>
</evidence>
<dbReference type="PATRIC" id="fig|42253.5.peg.727"/>
<dbReference type="OrthoDB" id="9767869at2"/>
<evidence type="ECO:0000313" key="10">
    <source>
        <dbReference type="Proteomes" id="UP000069205"/>
    </source>
</evidence>
<dbReference type="Proteomes" id="UP000069205">
    <property type="component" value="Chromosome"/>
</dbReference>
<dbReference type="KEGG" id="nmv:NITMOv2_0734"/>
<dbReference type="GO" id="GO:0016020">
    <property type="term" value="C:membrane"/>
    <property type="evidence" value="ECO:0007669"/>
    <property type="project" value="InterPro"/>
</dbReference>
<sequence length="312" mass="35247">MTMQPKLKSKVRCKDRDIGEVTRVIVDPLSHEISHIVVSMNGDGERQVPMGQVETVTDSLIELRTLSADLLALPPFQRDNYVTTHEVEIAHLEEKVHVTPGEVLVPFPELEKSVKRRTFFMNLTHVIGFLIGLPIAFPVLRYLMKPMYQPFDNSWLKIGNVGKIKQEDIGVQFKYKKHVKEAYMPEAEVEKNVWILKATPAVLDKVYQGKDMEFRDASGKTVWTNKKEIPYVAFSGKCPHLGCGYKWRQHKVLGQVFLCPCHLSIYDAAGKVLDGPAPRPLDALPIKVSAGGDVEIIDMEFKAGTKTQIRII</sequence>
<evidence type="ECO:0000256" key="5">
    <source>
        <dbReference type="ARBA" id="ARBA00023157"/>
    </source>
</evidence>
<evidence type="ECO:0000256" key="2">
    <source>
        <dbReference type="ARBA" id="ARBA00022723"/>
    </source>
</evidence>
<dbReference type="EMBL" id="CP011801">
    <property type="protein sequence ID" value="ALA57170.1"/>
    <property type="molecule type" value="Genomic_DNA"/>
</dbReference>
<dbReference type="PANTHER" id="PTHR10134">
    <property type="entry name" value="CYTOCHROME B-C1 COMPLEX SUBUNIT RIESKE, MITOCHONDRIAL"/>
    <property type="match status" value="1"/>
</dbReference>
<keyword evidence="4" id="KW-0411">Iron-sulfur</keyword>
<keyword evidence="7" id="KW-1133">Transmembrane helix</keyword>
<organism evidence="9 10">
    <name type="scientific">Nitrospira moscoviensis</name>
    <dbReference type="NCBI Taxonomy" id="42253"/>
    <lineage>
        <taxon>Bacteria</taxon>
        <taxon>Pseudomonadati</taxon>
        <taxon>Nitrospirota</taxon>
        <taxon>Nitrospiria</taxon>
        <taxon>Nitrospirales</taxon>
        <taxon>Nitrospiraceae</taxon>
        <taxon>Nitrospira</taxon>
    </lineage>
</organism>
<gene>
    <name evidence="9" type="ORF">NITMOv2_0734</name>
</gene>
<feature type="transmembrane region" description="Helical" evidence="7">
    <location>
        <begin position="119"/>
        <end position="144"/>
    </location>
</feature>
<keyword evidence="5" id="KW-1015">Disulfide bond</keyword>
<dbReference type="AlphaFoldDB" id="A0A0K2G8A8"/>
<dbReference type="GO" id="GO:0051537">
    <property type="term" value="F:2 iron, 2 sulfur cluster binding"/>
    <property type="evidence" value="ECO:0007669"/>
    <property type="project" value="UniProtKB-KW"/>
</dbReference>
<dbReference type="InterPro" id="IPR036922">
    <property type="entry name" value="Rieske_2Fe-2S_sf"/>
</dbReference>
<dbReference type="GO" id="GO:0016491">
    <property type="term" value="F:oxidoreductase activity"/>
    <property type="evidence" value="ECO:0007669"/>
    <property type="project" value="UniProtKB-KW"/>
</dbReference>
<dbReference type="SUPFAM" id="SSF50022">
    <property type="entry name" value="ISP domain"/>
    <property type="match status" value="1"/>
</dbReference>
<keyword evidence="10" id="KW-1185">Reference proteome</keyword>
<keyword evidence="7" id="KW-0472">Membrane</keyword>
<keyword evidence="3" id="KW-0408">Iron</keyword>
<name>A0A0K2G8A8_NITMO</name>
<proteinExistence type="predicted"/>
<dbReference type="EC" id="1.10.2.2" evidence="9"/>
<dbReference type="PROSITE" id="PS51296">
    <property type="entry name" value="RIESKE"/>
    <property type="match status" value="1"/>
</dbReference>
<keyword evidence="9" id="KW-0560">Oxidoreductase</keyword>
<dbReference type="Pfam" id="PF00355">
    <property type="entry name" value="Rieske"/>
    <property type="match status" value="1"/>
</dbReference>
<dbReference type="InterPro" id="IPR011033">
    <property type="entry name" value="PRC_barrel-like_sf"/>
</dbReference>
<feature type="domain" description="Rieske" evidence="8">
    <location>
        <begin position="198"/>
        <end position="295"/>
    </location>
</feature>
<dbReference type="InterPro" id="IPR017941">
    <property type="entry name" value="Rieske_2Fe-2S"/>
</dbReference>
<dbReference type="CDD" id="cd03467">
    <property type="entry name" value="Rieske"/>
    <property type="match status" value="1"/>
</dbReference>
<keyword evidence="1" id="KW-0001">2Fe-2S</keyword>
<dbReference type="Gene3D" id="2.102.10.10">
    <property type="entry name" value="Rieske [2Fe-2S] iron-sulphur domain"/>
    <property type="match status" value="1"/>
</dbReference>
<protein>
    <submittedName>
        <fullName evidence="9">Putative Quinol-cytochrome c reductase, FeS subunit, modulated with PRC-barrel (Modular protein)</fullName>
        <ecNumber evidence="9">1.10.2.2</ecNumber>
    </submittedName>
</protein>
<evidence type="ECO:0000259" key="8">
    <source>
        <dbReference type="PROSITE" id="PS51296"/>
    </source>
</evidence>
<reference evidence="9 10" key="1">
    <citation type="journal article" date="2015" name="Proc. Natl. Acad. Sci. U.S.A.">
        <title>Expanded metabolic versatility of ubiquitous nitrite-oxidizing bacteria from the genus Nitrospira.</title>
        <authorList>
            <person name="Koch H."/>
            <person name="Lucker S."/>
            <person name="Albertsen M."/>
            <person name="Kitzinger K."/>
            <person name="Herbold C."/>
            <person name="Spieck E."/>
            <person name="Nielsen P.H."/>
            <person name="Wagner M."/>
            <person name="Daims H."/>
        </authorList>
    </citation>
    <scope>NUCLEOTIDE SEQUENCE [LARGE SCALE GENOMIC DNA]</scope>
    <source>
        <strain evidence="9 10">NSP M-1</strain>
    </source>
</reference>
<evidence type="ECO:0000256" key="7">
    <source>
        <dbReference type="SAM" id="Phobius"/>
    </source>
</evidence>
<dbReference type="STRING" id="42253.NITMOv2_0734"/>